<evidence type="ECO:0000313" key="4">
    <source>
        <dbReference type="Proteomes" id="UP000474630"/>
    </source>
</evidence>
<dbReference type="RefSeq" id="WP_163348006.1">
    <property type="nucleotide sequence ID" value="NZ_CP048409.1"/>
</dbReference>
<dbReference type="Pfam" id="PF00106">
    <property type="entry name" value="adh_short"/>
    <property type="match status" value="1"/>
</dbReference>
<gene>
    <name evidence="3" type="ORF">G0Q07_15885</name>
</gene>
<accession>A0A6C0RF17</accession>
<dbReference type="AlphaFoldDB" id="A0A6C0RF17"/>
<dbReference type="InterPro" id="IPR036291">
    <property type="entry name" value="NAD(P)-bd_dom_sf"/>
</dbReference>
<dbReference type="GO" id="GO:0050664">
    <property type="term" value="F:oxidoreductase activity, acting on NAD(P)H, oxygen as acceptor"/>
    <property type="evidence" value="ECO:0007669"/>
    <property type="project" value="TreeGrafter"/>
</dbReference>
<evidence type="ECO:0000256" key="2">
    <source>
        <dbReference type="ARBA" id="ARBA00023002"/>
    </source>
</evidence>
<comment type="similarity">
    <text evidence="1">Belongs to the short-chain dehydrogenases/reductases (SDR) family.</text>
</comment>
<dbReference type="SUPFAM" id="SSF51735">
    <property type="entry name" value="NAD(P)-binding Rossmann-fold domains"/>
    <property type="match status" value="1"/>
</dbReference>
<name>A0A6C0RF17_9BACT</name>
<dbReference type="Gene3D" id="3.40.50.720">
    <property type="entry name" value="NAD(P)-binding Rossmann-like Domain"/>
    <property type="match status" value="1"/>
</dbReference>
<dbReference type="PRINTS" id="PR00081">
    <property type="entry name" value="GDHRDH"/>
</dbReference>
<dbReference type="PANTHER" id="PTHR43008:SF8">
    <property type="entry name" value="BENZIL REDUCTASE ((S)-BENZOIN FORMING) IRC24"/>
    <property type="match status" value="1"/>
</dbReference>
<organism evidence="3 4">
    <name type="scientific">Draconibacterium halophilum</name>
    <dbReference type="NCBI Taxonomy" id="2706887"/>
    <lineage>
        <taxon>Bacteria</taxon>
        <taxon>Pseudomonadati</taxon>
        <taxon>Bacteroidota</taxon>
        <taxon>Bacteroidia</taxon>
        <taxon>Marinilabiliales</taxon>
        <taxon>Prolixibacteraceae</taxon>
        <taxon>Draconibacterium</taxon>
    </lineage>
</organism>
<evidence type="ECO:0000256" key="1">
    <source>
        <dbReference type="ARBA" id="ARBA00006484"/>
    </source>
</evidence>
<dbReference type="PANTHER" id="PTHR43008">
    <property type="entry name" value="BENZIL REDUCTASE"/>
    <property type="match status" value="1"/>
</dbReference>
<keyword evidence="4" id="KW-1185">Reference proteome</keyword>
<protein>
    <submittedName>
        <fullName evidence="3">SDR family NAD(P)-dependent oxidoreductase</fullName>
    </submittedName>
</protein>
<keyword evidence="2" id="KW-0560">Oxidoreductase</keyword>
<dbReference type="InterPro" id="IPR002347">
    <property type="entry name" value="SDR_fam"/>
</dbReference>
<dbReference type="EMBL" id="CP048409">
    <property type="protein sequence ID" value="QIA09104.1"/>
    <property type="molecule type" value="Genomic_DNA"/>
</dbReference>
<dbReference type="KEGG" id="drc:G0Q07_15885"/>
<reference evidence="3 4" key="1">
    <citation type="submission" date="2020-02" db="EMBL/GenBank/DDBJ databases">
        <title>Genome sequencing for Draconibacterium sp. strain M1.</title>
        <authorList>
            <person name="Park S.-J."/>
        </authorList>
    </citation>
    <scope>NUCLEOTIDE SEQUENCE [LARGE SCALE GENOMIC DNA]</scope>
    <source>
        <strain evidence="3 4">M1</strain>
    </source>
</reference>
<evidence type="ECO:0000313" key="3">
    <source>
        <dbReference type="EMBL" id="QIA09104.1"/>
    </source>
</evidence>
<proteinExistence type="inferred from homology"/>
<dbReference type="Proteomes" id="UP000474630">
    <property type="component" value="Chromosome"/>
</dbReference>
<sequence>MKILITGTSSGLGFGLAKYYLIQNHTVYGISRRSNTELNSFDNFAFLSQDISDFDDLRNNLAEFLRETDKFDLVILNAGMLNDIKDMKETSLEEIKKVMDVNVWSNKIIIDTLFTELEDISRIVAISSGASVSGARGWNAYSLSKATLNMLISLYANEQPQTHFCALAPGLIDTGMQEYLSGLHDTMDFPTVERLKKARSSGEMPTIEEAAKTNAEAIEKLKSYDTGSFVDVRKI</sequence>